<sequence length="130" mass="14610">MQPVRIDIISDIACPWCAIGYARLVKWAAEQGKQTEMKKALFEAYFHYDAVISDSAVLVHWVESIGLDGEAAQKMLASDQYVQTVREEEARWQQMGISSVPAFVINDQYLISGAQEPEMLVKSLRSIVSN</sequence>
<dbReference type="Gene3D" id="3.40.30.10">
    <property type="entry name" value="Glutaredoxin"/>
    <property type="match status" value="2"/>
</dbReference>
<accession>A0A5J6LF40</accession>
<evidence type="ECO:0000259" key="1">
    <source>
        <dbReference type="Pfam" id="PF01323"/>
    </source>
</evidence>
<reference evidence="2 3" key="1">
    <citation type="submission" date="2019-09" db="EMBL/GenBank/DDBJ databases">
        <title>Nitrincola iocasae sp. nov., a bacterium isolated from the sediment collected at a cold seep field in South China Sea.</title>
        <authorList>
            <person name="Zhang H."/>
            <person name="Wang H."/>
            <person name="Li C."/>
        </authorList>
    </citation>
    <scope>NUCLEOTIDE SEQUENCE [LARGE SCALE GENOMIC DNA]</scope>
    <source>
        <strain evidence="2 3">KXZD1103</strain>
    </source>
</reference>
<name>A0A5J6LF40_9GAMM</name>
<dbReference type="PANTHER" id="PTHR13887:SF41">
    <property type="entry name" value="THIOREDOXIN SUPERFAMILY PROTEIN"/>
    <property type="match status" value="1"/>
</dbReference>
<dbReference type="SUPFAM" id="SSF52833">
    <property type="entry name" value="Thioredoxin-like"/>
    <property type="match status" value="1"/>
</dbReference>
<dbReference type="InterPro" id="IPR001853">
    <property type="entry name" value="DSBA-like_thioredoxin_dom"/>
</dbReference>
<feature type="domain" description="DSBA-like thioredoxin" evidence="1">
    <location>
        <begin position="22"/>
        <end position="124"/>
    </location>
</feature>
<dbReference type="InterPro" id="IPR036249">
    <property type="entry name" value="Thioredoxin-like_sf"/>
</dbReference>
<dbReference type="EMBL" id="CP044222">
    <property type="protein sequence ID" value="QEW07240.1"/>
    <property type="molecule type" value="Genomic_DNA"/>
</dbReference>
<evidence type="ECO:0000313" key="2">
    <source>
        <dbReference type="EMBL" id="QEW07240.1"/>
    </source>
</evidence>
<dbReference type="KEGG" id="nik:F5I99_12400"/>
<gene>
    <name evidence="2" type="ORF">F5I99_12400</name>
</gene>
<protein>
    <recommendedName>
        <fullName evidence="1">DSBA-like thioredoxin domain-containing protein</fullName>
    </recommendedName>
</protein>
<dbReference type="PANTHER" id="PTHR13887">
    <property type="entry name" value="GLUTATHIONE S-TRANSFERASE KAPPA"/>
    <property type="match status" value="1"/>
</dbReference>
<dbReference type="Proteomes" id="UP000325606">
    <property type="component" value="Chromosome"/>
</dbReference>
<dbReference type="Pfam" id="PF01323">
    <property type="entry name" value="DSBA"/>
    <property type="match status" value="1"/>
</dbReference>
<dbReference type="RefSeq" id="WP_151056452.1">
    <property type="nucleotide sequence ID" value="NZ_CP044222.1"/>
</dbReference>
<organism evidence="2 3">
    <name type="scientific">Nitrincola iocasae</name>
    <dbReference type="NCBI Taxonomy" id="2614693"/>
    <lineage>
        <taxon>Bacteria</taxon>
        <taxon>Pseudomonadati</taxon>
        <taxon>Pseudomonadota</taxon>
        <taxon>Gammaproteobacteria</taxon>
        <taxon>Oceanospirillales</taxon>
        <taxon>Oceanospirillaceae</taxon>
        <taxon>Nitrincola</taxon>
    </lineage>
</organism>
<proteinExistence type="predicted"/>
<dbReference type="AlphaFoldDB" id="A0A5J6LF40"/>
<evidence type="ECO:0000313" key="3">
    <source>
        <dbReference type="Proteomes" id="UP000325606"/>
    </source>
</evidence>
<dbReference type="GO" id="GO:0016491">
    <property type="term" value="F:oxidoreductase activity"/>
    <property type="evidence" value="ECO:0007669"/>
    <property type="project" value="InterPro"/>
</dbReference>
<keyword evidence="3" id="KW-1185">Reference proteome</keyword>